<reference evidence="2 3" key="1">
    <citation type="submission" date="2015-07" db="EMBL/GenBank/DDBJ databases">
        <title>The genome of Melipona quadrifasciata.</title>
        <authorList>
            <person name="Pan H."/>
            <person name="Kapheim K."/>
        </authorList>
    </citation>
    <scope>NUCLEOTIDE SEQUENCE [LARGE SCALE GENOMIC DNA]</scope>
    <source>
        <strain evidence="2">0111107301</strain>
        <tissue evidence="2">Whole body</tissue>
    </source>
</reference>
<feature type="region of interest" description="Disordered" evidence="1">
    <location>
        <begin position="19"/>
        <end position="63"/>
    </location>
</feature>
<proteinExistence type="predicted"/>
<feature type="compositionally biased region" description="Polar residues" evidence="1">
    <location>
        <begin position="39"/>
        <end position="52"/>
    </location>
</feature>
<organism evidence="2 3">
    <name type="scientific">Melipona quadrifasciata</name>
    <dbReference type="NCBI Taxonomy" id="166423"/>
    <lineage>
        <taxon>Eukaryota</taxon>
        <taxon>Metazoa</taxon>
        <taxon>Ecdysozoa</taxon>
        <taxon>Arthropoda</taxon>
        <taxon>Hexapoda</taxon>
        <taxon>Insecta</taxon>
        <taxon>Pterygota</taxon>
        <taxon>Neoptera</taxon>
        <taxon>Endopterygota</taxon>
        <taxon>Hymenoptera</taxon>
        <taxon>Apocrita</taxon>
        <taxon>Aculeata</taxon>
        <taxon>Apoidea</taxon>
        <taxon>Anthophila</taxon>
        <taxon>Apidae</taxon>
        <taxon>Melipona</taxon>
    </lineage>
</organism>
<sequence>MEEGEAGRALEITETFRRLSEVSRDSGRDRREGGRPQQRAGSEQVTGSSAPSSAVPRHGHSRSSPVLALNFNEIEIYQTLLFVGMYATKQELSTVWFMGERLCMWNE</sequence>
<evidence type="ECO:0000256" key="1">
    <source>
        <dbReference type="SAM" id="MobiDB-lite"/>
    </source>
</evidence>
<dbReference type="EMBL" id="KQ435692">
    <property type="protein sequence ID" value="KOX81029.1"/>
    <property type="molecule type" value="Genomic_DNA"/>
</dbReference>
<evidence type="ECO:0000313" key="2">
    <source>
        <dbReference type="EMBL" id="KOX81029.1"/>
    </source>
</evidence>
<name>A0A0M9ADP5_9HYME</name>
<dbReference type="Proteomes" id="UP000053105">
    <property type="component" value="Unassembled WGS sequence"/>
</dbReference>
<accession>A0A0M9ADP5</accession>
<protein>
    <submittedName>
        <fullName evidence="2">Uncharacterized protein</fullName>
    </submittedName>
</protein>
<gene>
    <name evidence="2" type="ORF">WN51_09954</name>
</gene>
<keyword evidence="3" id="KW-1185">Reference proteome</keyword>
<dbReference type="AlphaFoldDB" id="A0A0M9ADP5"/>
<evidence type="ECO:0000313" key="3">
    <source>
        <dbReference type="Proteomes" id="UP000053105"/>
    </source>
</evidence>
<feature type="compositionally biased region" description="Basic and acidic residues" evidence="1">
    <location>
        <begin position="19"/>
        <end position="34"/>
    </location>
</feature>